<dbReference type="GO" id="GO:0008081">
    <property type="term" value="F:phosphoric diester hydrolase activity"/>
    <property type="evidence" value="ECO:0007669"/>
    <property type="project" value="TreeGrafter"/>
</dbReference>
<name>A0A392MVR0_9FABA</name>
<protein>
    <submittedName>
        <fullName evidence="8">Cytochrome P450</fullName>
    </submittedName>
</protein>
<dbReference type="InterPro" id="IPR036691">
    <property type="entry name" value="Endo/exonu/phosph_ase_sf"/>
</dbReference>
<dbReference type="PANTHER" id="PTHR22748">
    <property type="entry name" value="AP ENDONUCLEASE"/>
    <property type="match status" value="1"/>
</dbReference>
<feature type="non-terminal residue" evidence="8">
    <location>
        <position position="145"/>
    </location>
</feature>
<dbReference type="InterPro" id="IPR004808">
    <property type="entry name" value="AP_endonuc_1"/>
</dbReference>
<dbReference type="PANTHER" id="PTHR22748:SF11">
    <property type="entry name" value="OS07G0184032 PROTEIN"/>
    <property type="match status" value="1"/>
</dbReference>
<proteinExistence type="inferred from homology"/>
<evidence type="ECO:0000313" key="9">
    <source>
        <dbReference type="Proteomes" id="UP000265520"/>
    </source>
</evidence>
<dbReference type="GO" id="GO:0046872">
    <property type="term" value="F:metal ion binding"/>
    <property type="evidence" value="ECO:0007669"/>
    <property type="project" value="UniProtKB-KW"/>
</dbReference>
<dbReference type="EMBL" id="LXQA010019063">
    <property type="protein sequence ID" value="MCH90788.1"/>
    <property type="molecule type" value="Genomic_DNA"/>
</dbReference>
<dbReference type="GO" id="GO:0005634">
    <property type="term" value="C:nucleus"/>
    <property type="evidence" value="ECO:0007669"/>
    <property type="project" value="TreeGrafter"/>
</dbReference>
<evidence type="ECO:0000313" key="8">
    <source>
        <dbReference type="EMBL" id="MCH90788.1"/>
    </source>
</evidence>
<dbReference type="AlphaFoldDB" id="A0A392MVR0"/>
<keyword evidence="5" id="KW-0464">Manganese</keyword>
<evidence type="ECO:0000256" key="5">
    <source>
        <dbReference type="PIRSR" id="PIRSR604808-2"/>
    </source>
</evidence>
<dbReference type="InterPro" id="IPR005135">
    <property type="entry name" value="Endo/exonuclease/phosphatase"/>
</dbReference>
<gene>
    <name evidence="8" type="ORF">A2U01_0011711</name>
</gene>
<evidence type="ECO:0000256" key="3">
    <source>
        <dbReference type="ARBA" id="ARBA00022801"/>
    </source>
</evidence>
<feature type="site" description="Transition state stabilizer" evidence="6">
    <location>
        <position position="144"/>
    </location>
</feature>
<accession>A0A392MVR0</accession>
<keyword evidence="2 5" id="KW-0479">Metal-binding</keyword>
<feature type="binding site" evidence="5">
    <location>
        <position position="7"/>
    </location>
    <ligand>
        <name>Mg(2+)</name>
        <dbReference type="ChEBI" id="CHEBI:18420"/>
        <label>1</label>
    </ligand>
</feature>
<dbReference type="GO" id="GO:0003906">
    <property type="term" value="F:DNA-(apurinic or apyrimidinic site) endonuclease activity"/>
    <property type="evidence" value="ECO:0007669"/>
    <property type="project" value="TreeGrafter"/>
</dbReference>
<dbReference type="Proteomes" id="UP000265520">
    <property type="component" value="Unassembled WGS sequence"/>
</dbReference>
<comment type="caution">
    <text evidence="8">The sequence shown here is derived from an EMBL/GenBank/DDBJ whole genome shotgun (WGS) entry which is preliminary data.</text>
</comment>
<keyword evidence="9" id="KW-1185">Reference proteome</keyword>
<feature type="binding site" evidence="5">
    <location>
        <position position="142"/>
    </location>
    <ligand>
        <name>Mg(2+)</name>
        <dbReference type="ChEBI" id="CHEBI:18420"/>
        <label>1</label>
    </ligand>
</feature>
<evidence type="ECO:0000256" key="4">
    <source>
        <dbReference type="ARBA" id="ARBA00022842"/>
    </source>
</evidence>
<comment type="similarity">
    <text evidence="1">Belongs to the DNA repair enzymes AP/ExoA family.</text>
</comment>
<dbReference type="SUPFAM" id="SSF56219">
    <property type="entry name" value="DNase I-like"/>
    <property type="match status" value="1"/>
</dbReference>
<keyword evidence="3" id="KW-0378">Hydrolase</keyword>
<dbReference type="Pfam" id="PF03372">
    <property type="entry name" value="Exo_endo_phos"/>
    <property type="match status" value="1"/>
</dbReference>
<evidence type="ECO:0000256" key="2">
    <source>
        <dbReference type="ARBA" id="ARBA00022723"/>
    </source>
</evidence>
<dbReference type="Gene3D" id="3.60.10.10">
    <property type="entry name" value="Endonuclease/exonuclease/phosphatase"/>
    <property type="match status" value="1"/>
</dbReference>
<evidence type="ECO:0000259" key="7">
    <source>
        <dbReference type="Pfam" id="PF03372"/>
    </source>
</evidence>
<evidence type="ECO:0000256" key="6">
    <source>
        <dbReference type="PIRSR" id="PIRSR604808-3"/>
    </source>
</evidence>
<sequence>MRIISWNIRGLGGIEKRKEVRKLVGDHNPFLLCLQETKLQTCDVFLCSSLWGNSPHAFSYRPSVGASGGLLTLWDSSEVEVWSTESRNHVLWCHGRLIKSGEEFYEANVYAPCDGGAKQELWDSLSTRIQALGRSRVCVCGDFNA</sequence>
<organism evidence="8 9">
    <name type="scientific">Trifolium medium</name>
    <dbReference type="NCBI Taxonomy" id="97028"/>
    <lineage>
        <taxon>Eukaryota</taxon>
        <taxon>Viridiplantae</taxon>
        <taxon>Streptophyta</taxon>
        <taxon>Embryophyta</taxon>
        <taxon>Tracheophyta</taxon>
        <taxon>Spermatophyta</taxon>
        <taxon>Magnoliopsida</taxon>
        <taxon>eudicotyledons</taxon>
        <taxon>Gunneridae</taxon>
        <taxon>Pentapetalae</taxon>
        <taxon>rosids</taxon>
        <taxon>fabids</taxon>
        <taxon>Fabales</taxon>
        <taxon>Fabaceae</taxon>
        <taxon>Papilionoideae</taxon>
        <taxon>50 kb inversion clade</taxon>
        <taxon>NPAAA clade</taxon>
        <taxon>Hologalegina</taxon>
        <taxon>IRL clade</taxon>
        <taxon>Trifolieae</taxon>
        <taxon>Trifolium</taxon>
    </lineage>
</organism>
<feature type="binding site" evidence="5">
    <location>
        <position position="144"/>
    </location>
    <ligand>
        <name>Mg(2+)</name>
        <dbReference type="ChEBI" id="CHEBI:18420"/>
        <label>1</label>
    </ligand>
</feature>
<reference evidence="8 9" key="1">
    <citation type="journal article" date="2018" name="Front. Plant Sci.">
        <title>Red Clover (Trifolium pratense) and Zigzag Clover (T. medium) - A Picture of Genomic Similarities and Differences.</title>
        <authorList>
            <person name="Dluhosova J."/>
            <person name="Istvanek J."/>
            <person name="Nedelnik J."/>
            <person name="Repkova J."/>
        </authorList>
    </citation>
    <scope>NUCLEOTIDE SEQUENCE [LARGE SCALE GENOMIC DNA]</scope>
    <source>
        <strain evidence="9">cv. 10/8</strain>
        <tissue evidence="8">Leaf</tissue>
    </source>
</reference>
<dbReference type="GO" id="GO:0008311">
    <property type="term" value="F:double-stranded DNA 3'-5' DNA exonuclease activity"/>
    <property type="evidence" value="ECO:0007669"/>
    <property type="project" value="TreeGrafter"/>
</dbReference>
<keyword evidence="4 5" id="KW-0460">Magnesium</keyword>
<feature type="binding site" evidence="5">
    <location>
        <position position="36"/>
    </location>
    <ligand>
        <name>Mg(2+)</name>
        <dbReference type="ChEBI" id="CHEBI:18420"/>
        <label>1</label>
    </ligand>
</feature>
<feature type="domain" description="Endonuclease/exonuclease/phosphatase" evidence="7">
    <location>
        <begin position="4"/>
        <end position="145"/>
    </location>
</feature>
<dbReference type="GO" id="GO:0006284">
    <property type="term" value="P:base-excision repair"/>
    <property type="evidence" value="ECO:0007669"/>
    <property type="project" value="TreeGrafter"/>
</dbReference>
<comment type="cofactor">
    <cofactor evidence="5">
        <name>Mg(2+)</name>
        <dbReference type="ChEBI" id="CHEBI:18420"/>
    </cofactor>
    <cofactor evidence="5">
        <name>Mn(2+)</name>
        <dbReference type="ChEBI" id="CHEBI:29035"/>
    </cofactor>
    <text evidence="5">Probably binds two magnesium or manganese ions per subunit.</text>
</comment>
<evidence type="ECO:0000256" key="1">
    <source>
        <dbReference type="ARBA" id="ARBA00007092"/>
    </source>
</evidence>